<sequence>MELIEKMLSRLVLGRSDYTTKGDYQLSHSFGSFRAHAGIVPKVKYPRALKRIPTNVDVRVSLYQAKIPDTKTSMIR</sequence>
<name>A0A328DB31_9ASTE</name>
<evidence type="ECO:0000313" key="1">
    <source>
        <dbReference type="EMBL" id="RAL41511.1"/>
    </source>
</evidence>
<comment type="caution">
    <text evidence="1">The sequence shown here is derived from an EMBL/GenBank/DDBJ whole genome shotgun (WGS) entry which is preliminary data.</text>
</comment>
<dbReference type="EMBL" id="NQVE01000188">
    <property type="protein sequence ID" value="RAL41511.1"/>
    <property type="molecule type" value="Genomic_DNA"/>
</dbReference>
<keyword evidence="2" id="KW-1185">Reference proteome</keyword>
<organism evidence="1 2">
    <name type="scientific">Cuscuta australis</name>
    <dbReference type="NCBI Taxonomy" id="267555"/>
    <lineage>
        <taxon>Eukaryota</taxon>
        <taxon>Viridiplantae</taxon>
        <taxon>Streptophyta</taxon>
        <taxon>Embryophyta</taxon>
        <taxon>Tracheophyta</taxon>
        <taxon>Spermatophyta</taxon>
        <taxon>Magnoliopsida</taxon>
        <taxon>eudicotyledons</taxon>
        <taxon>Gunneridae</taxon>
        <taxon>Pentapetalae</taxon>
        <taxon>asterids</taxon>
        <taxon>lamiids</taxon>
        <taxon>Solanales</taxon>
        <taxon>Convolvulaceae</taxon>
        <taxon>Cuscuteae</taxon>
        <taxon>Cuscuta</taxon>
        <taxon>Cuscuta subgen. Grammica</taxon>
        <taxon>Cuscuta sect. Cleistogrammica</taxon>
    </lineage>
</organism>
<evidence type="ECO:0000313" key="2">
    <source>
        <dbReference type="Proteomes" id="UP000249390"/>
    </source>
</evidence>
<gene>
    <name evidence="1" type="ORF">DM860_010305</name>
</gene>
<dbReference type="AlphaFoldDB" id="A0A328DB31"/>
<protein>
    <submittedName>
        <fullName evidence="1">Uncharacterized protein</fullName>
    </submittedName>
</protein>
<reference evidence="1 2" key="1">
    <citation type="submission" date="2018-06" db="EMBL/GenBank/DDBJ databases">
        <title>The Genome of Cuscuta australis (Dodder) Provides Insight into the Evolution of Plant Parasitism.</title>
        <authorList>
            <person name="Liu H."/>
        </authorList>
    </citation>
    <scope>NUCLEOTIDE SEQUENCE [LARGE SCALE GENOMIC DNA]</scope>
    <source>
        <strain evidence="2">cv. Yunnan</strain>
        <tissue evidence="1">Vines</tissue>
    </source>
</reference>
<proteinExistence type="predicted"/>
<accession>A0A328DB31</accession>
<dbReference type="Proteomes" id="UP000249390">
    <property type="component" value="Unassembled WGS sequence"/>
</dbReference>